<keyword evidence="1" id="KW-0732">Signal</keyword>
<organism evidence="3 4">
    <name type="scientific">Arachis hypogaea</name>
    <name type="common">Peanut</name>
    <dbReference type="NCBI Taxonomy" id="3818"/>
    <lineage>
        <taxon>Eukaryota</taxon>
        <taxon>Viridiplantae</taxon>
        <taxon>Streptophyta</taxon>
        <taxon>Embryophyta</taxon>
        <taxon>Tracheophyta</taxon>
        <taxon>Spermatophyta</taxon>
        <taxon>Magnoliopsida</taxon>
        <taxon>eudicotyledons</taxon>
        <taxon>Gunneridae</taxon>
        <taxon>Pentapetalae</taxon>
        <taxon>rosids</taxon>
        <taxon>fabids</taxon>
        <taxon>Fabales</taxon>
        <taxon>Fabaceae</taxon>
        <taxon>Papilionoideae</taxon>
        <taxon>50 kb inversion clade</taxon>
        <taxon>dalbergioids sensu lato</taxon>
        <taxon>Dalbergieae</taxon>
        <taxon>Pterocarpus clade</taxon>
        <taxon>Arachis</taxon>
    </lineage>
</organism>
<evidence type="ECO:0000256" key="1">
    <source>
        <dbReference type="SAM" id="SignalP"/>
    </source>
</evidence>
<dbReference type="SUPFAM" id="SSF50249">
    <property type="entry name" value="Nucleic acid-binding proteins"/>
    <property type="match status" value="1"/>
</dbReference>
<reference evidence="3 4" key="1">
    <citation type="submission" date="2019-01" db="EMBL/GenBank/DDBJ databases">
        <title>Sequencing of cultivated peanut Arachis hypogaea provides insights into genome evolution and oil improvement.</title>
        <authorList>
            <person name="Chen X."/>
        </authorList>
    </citation>
    <scope>NUCLEOTIDE SEQUENCE [LARGE SCALE GENOMIC DNA]</scope>
    <source>
        <strain evidence="4">cv. Fuhuasheng</strain>
        <tissue evidence="3">Leaves</tissue>
    </source>
</reference>
<sequence length="173" mass="18732">MACFVHMGLLLALLCFFFVQKTSCWILVTVVSIEVGGSDWYYASCKSCPRKVKENKGHYLYKHCGKVGFNAPLRYRLHIIATDGTGCIGLIIWNQEAKLVVGKSASEVKDLSVESDVHSAVVVSLSKDSGSESIFECGLETPGKGVVVDSNAGVAIGGLYKKFYYSSTVGQSM</sequence>
<feature type="chain" id="PRO_5019232167" description="Replication factor A C-terminal domain-containing protein" evidence="1">
    <location>
        <begin position="25"/>
        <end position="173"/>
    </location>
</feature>
<proteinExistence type="predicted"/>
<dbReference type="InterPro" id="IPR013955">
    <property type="entry name" value="Rep_factor-A_C"/>
</dbReference>
<comment type="caution">
    <text evidence="3">The sequence shown here is derived from an EMBL/GenBank/DDBJ whole genome shotgun (WGS) entry which is preliminary data.</text>
</comment>
<feature type="signal peptide" evidence="1">
    <location>
        <begin position="1"/>
        <end position="24"/>
    </location>
</feature>
<accession>A0A444ZKF5</accession>
<dbReference type="Pfam" id="PF08646">
    <property type="entry name" value="Rep_fac-A_C"/>
    <property type="match status" value="1"/>
</dbReference>
<feature type="domain" description="Replication factor A C-terminal" evidence="2">
    <location>
        <begin position="38"/>
        <end position="118"/>
    </location>
</feature>
<dbReference type="InterPro" id="IPR012340">
    <property type="entry name" value="NA-bd_OB-fold"/>
</dbReference>
<evidence type="ECO:0000313" key="4">
    <source>
        <dbReference type="Proteomes" id="UP000289738"/>
    </source>
</evidence>
<name>A0A444ZKF5_ARAHY</name>
<evidence type="ECO:0000313" key="3">
    <source>
        <dbReference type="EMBL" id="RYR14642.1"/>
    </source>
</evidence>
<dbReference type="Proteomes" id="UP000289738">
    <property type="component" value="Chromosome B04"/>
</dbReference>
<keyword evidence="4" id="KW-1185">Reference proteome</keyword>
<dbReference type="AlphaFoldDB" id="A0A444ZKF5"/>
<dbReference type="EMBL" id="SDMP01000014">
    <property type="protein sequence ID" value="RYR14642.1"/>
    <property type="molecule type" value="Genomic_DNA"/>
</dbReference>
<dbReference type="Gene3D" id="2.40.50.140">
    <property type="entry name" value="Nucleic acid-binding proteins"/>
    <property type="match status" value="1"/>
</dbReference>
<gene>
    <name evidence="3" type="ORF">Ahy_B04g071298</name>
</gene>
<evidence type="ECO:0000259" key="2">
    <source>
        <dbReference type="Pfam" id="PF08646"/>
    </source>
</evidence>
<protein>
    <recommendedName>
        <fullName evidence="2">Replication factor A C-terminal domain-containing protein</fullName>
    </recommendedName>
</protein>